<proteinExistence type="predicted"/>
<evidence type="ECO:0000313" key="2">
    <source>
        <dbReference type="Proteomes" id="UP000309676"/>
    </source>
</evidence>
<dbReference type="Gene3D" id="3.90.1150.200">
    <property type="match status" value="1"/>
</dbReference>
<protein>
    <recommendedName>
        <fullName evidence="3">DUF1801 domain-containing protein</fullName>
    </recommendedName>
</protein>
<evidence type="ECO:0000313" key="1">
    <source>
        <dbReference type="EMBL" id="TLS48434.1"/>
    </source>
</evidence>
<gene>
    <name evidence="1" type="ORF">FE782_30670</name>
</gene>
<dbReference type="Proteomes" id="UP000309676">
    <property type="component" value="Unassembled WGS sequence"/>
</dbReference>
<keyword evidence="2" id="KW-1185">Reference proteome</keyword>
<evidence type="ECO:0008006" key="3">
    <source>
        <dbReference type="Google" id="ProtNLM"/>
    </source>
</evidence>
<dbReference type="OrthoDB" id="2929759at2"/>
<accession>A0A5R9G652</accession>
<name>A0A5R9G652_9BACL</name>
<dbReference type="SUPFAM" id="SSF159888">
    <property type="entry name" value="YdhG-like"/>
    <property type="match status" value="1"/>
</dbReference>
<dbReference type="AlphaFoldDB" id="A0A5R9G652"/>
<sequence>MHEAVAEYVGNLKPHHKRAVLLLRELVLERLPHAEEGFGHGFPLYRLRREPVVGIAHRKKGLMLYIMRPELVASYSDRLAGQLDGKSCICLKRAGKPLRDDLFPVIEEMLLAL</sequence>
<dbReference type="EMBL" id="VCIW01000036">
    <property type="protein sequence ID" value="TLS48434.1"/>
    <property type="molecule type" value="Genomic_DNA"/>
</dbReference>
<organism evidence="1 2">
    <name type="scientific">Paenibacillus antri</name>
    <dbReference type="NCBI Taxonomy" id="2582848"/>
    <lineage>
        <taxon>Bacteria</taxon>
        <taxon>Bacillati</taxon>
        <taxon>Bacillota</taxon>
        <taxon>Bacilli</taxon>
        <taxon>Bacillales</taxon>
        <taxon>Paenibacillaceae</taxon>
        <taxon>Paenibacillus</taxon>
    </lineage>
</organism>
<comment type="caution">
    <text evidence="1">The sequence shown here is derived from an EMBL/GenBank/DDBJ whole genome shotgun (WGS) entry which is preliminary data.</text>
</comment>
<reference evidence="1 2" key="1">
    <citation type="submission" date="2019-05" db="EMBL/GenBank/DDBJ databases">
        <authorList>
            <person name="Narsing Rao M.P."/>
            <person name="Li W.J."/>
        </authorList>
    </citation>
    <scope>NUCLEOTIDE SEQUENCE [LARGE SCALE GENOMIC DNA]</scope>
    <source>
        <strain evidence="1 2">SYSU_K30003</strain>
    </source>
</reference>
<dbReference type="RefSeq" id="WP_138198168.1">
    <property type="nucleotide sequence ID" value="NZ_VCIW01000036.1"/>
</dbReference>